<evidence type="ECO:0000313" key="2">
    <source>
        <dbReference type="EMBL" id="MBM7570108.1"/>
    </source>
</evidence>
<feature type="signal peptide" evidence="1">
    <location>
        <begin position="1"/>
        <end position="31"/>
    </location>
</feature>
<evidence type="ECO:0008006" key="4">
    <source>
        <dbReference type="Google" id="ProtNLM"/>
    </source>
</evidence>
<feature type="chain" id="PRO_5046620877" description="D-glucuronyl C5-epimerase C-terminal domain-containing protein" evidence="1">
    <location>
        <begin position="32"/>
        <end position="556"/>
    </location>
</feature>
<evidence type="ECO:0000256" key="1">
    <source>
        <dbReference type="SAM" id="SignalP"/>
    </source>
</evidence>
<accession>A0ABS2MWE1</accession>
<gene>
    <name evidence="2" type="ORF">JOC48_000586</name>
</gene>
<reference evidence="2 3" key="1">
    <citation type="submission" date="2021-01" db="EMBL/GenBank/DDBJ databases">
        <title>Genomic Encyclopedia of Type Strains, Phase IV (KMG-IV): sequencing the most valuable type-strain genomes for metagenomic binning, comparative biology and taxonomic classification.</title>
        <authorList>
            <person name="Goeker M."/>
        </authorList>
    </citation>
    <scope>NUCLEOTIDE SEQUENCE [LARGE SCALE GENOMIC DNA]</scope>
    <source>
        <strain evidence="2 3">DSM 23711</strain>
    </source>
</reference>
<keyword evidence="3" id="KW-1185">Reference proteome</keyword>
<evidence type="ECO:0000313" key="3">
    <source>
        <dbReference type="Proteomes" id="UP001296943"/>
    </source>
</evidence>
<proteinExistence type="predicted"/>
<name>A0ABS2MWE1_9BACI</name>
<dbReference type="EMBL" id="JAFBDR010000002">
    <property type="protein sequence ID" value="MBM7570108.1"/>
    <property type="molecule type" value="Genomic_DNA"/>
</dbReference>
<dbReference type="Proteomes" id="UP001296943">
    <property type="component" value="Unassembled WGS sequence"/>
</dbReference>
<sequence>MRKQNTIFMMITVLIFTVSFNLSSLTQTAQANTTGESTEDKQHSTSLPPYKKTLPINVDVETKQEIHWGNADIINYYDRIEDVRYTYEIDTKPKSYLKVTKRRLDNGDQFIFTTLENHSDNAVDVKVSISIANTGYYSLKSFDQYMTGPRSNSSIHVDLTTGPLGLLTTYKDKAFNSNVMVGKQYHSKELTKNYQDGRRSVLRELINEDQGIDIDAQKNDLNLVIDMESKGNDMVDHWLLYSDESLFESDASYKEWIRIYNNKKYKNNNWYTADGPYRKVGRTAEPKPESELQYARNLLIVREDEPLKRYKETEERYFYNLLLNSITNLAIFKGDDEFYETEYTNRWLNRAYGIEPPYIDTRHNEGVALFLEETGEILDIPEIQKALTNYADLLVNQINTGQVVEVGPNASLISDYFTFNQDDVGVTHSSLNHVLGGMNLLLQTYNDTGEKKYLTAATYVQNGIDALGDKWLTDEGDTWYQISPDHTFSGEDYPRLTLNDLLLSLELWEGIDSSRTQTLEMLIKSKANYLANNDISFTKEMIASMKKHGFGEIIQK</sequence>
<organism evidence="2 3">
    <name type="scientific">Aquibacillus albus</name>
    <dbReference type="NCBI Taxonomy" id="1168171"/>
    <lineage>
        <taxon>Bacteria</taxon>
        <taxon>Bacillati</taxon>
        <taxon>Bacillota</taxon>
        <taxon>Bacilli</taxon>
        <taxon>Bacillales</taxon>
        <taxon>Bacillaceae</taxon>
        <taxon>Aquibacillus</taxon>
    </lineage>
</organism>
<protein>
    <recommendedName>
        <fullName evidence="4">D-glucuronyl C5-epimerase C-terminal domain-containing protein</fullName>
    </recommendedName>
</protein>
<dbReference type="RefSeq" id="WP_204497541.1">
    <property type="nucleotide sequence ID" value="NZ_JAFBDR010000002.1"/>
</dbReference>
<comment type="caution">
    <text evidence="2">The sequence shown here is derived from an EMBL/GenBank/DDBJ whole genome shotgun (WGS) entry which is preliminary data.</text>
</comment>
<keyword evidence="1" id="KW-0732">Signal</keyword>